<dbReference type="PROSITE" id="PS50994">
    <property type="entry name" value="INTEGRASE"/>
    <property type="match status" value="1"/>
</dbReference>
<dbReference type="GO" id="GO:0015074">
    <property type="term" value="P:DNA integration"/>
    <property type="evidence" value="ECO:0007669"/>
    <property type="project" value="InterPro"/>
</dbReference>
<name>A0A4Z0PFB7_9BACT</name>
<protein>
    <submittedName>
        <fullName evidence="2">IS481 family transposase</fullName>
    </submittedName>
</protein>
<gene>
    <name evidence="2" type="ORF">E5J99_20570</name>
</gene>
<evidence type="ECO:0000259" key="1">
    <source>
        <dbReference type="PROSITE" id="PS50994"/>
    </source>
</evidence>
<dbReference type="InterPro" id="IPR036397">
    <property type="entry name" value="RNaseH_sf"/>
</dbReference>
<sequence length="314" mass="36090">MGQILHGSARTTPAVRRLIQQSPESLQSLATRHGVNPKTVAKWRSRTTTTDVPMGPKPASTVLTAAEEAMAVAFRQHTQQPLDDCLYALQETIPPFSRSALHRLFQRHGISRLPASEPAEKKKKFKDYPIGYLHVDFAEVHTEEGKVYLFVASDRTSKLAFAELQLRATKMLAADFLRRVLAAIPYKVHKVLTDNGTQFGNLPHQVYAWRHIFDRVCDEHGIEHRFTKPAHPWTNGQVERFNRTIKEATVKRYHYQTTEQLNEHLQAFVLAYNHAKRLKRLRGKTPHEFICQQWLLNPTIFIRDPTQLTLGLYT</sequence>
<accession>A0A4Z0PFB7</accession>
<dbReference type="PANTHER" id="PTHR35004">
    <property type="entry name" value="TRANSPOSASE RV3428C-RELATED"/>
    <property type="match status" value="1"/>
</dbReference>
<dbReference type="RefSeq" id="WP_135499686.1">
    <property type="nucleotide sequence ID" value="NZ_SRLD01000079.1"/>
</dbReference>
<feature type="domain" description="Integrase catalytic" evidence="1">
    <location>
        <begin position="125"/>
        <end position="294"/>
    </location>
</feature>
<dbReference type="Proteomes" id="UP000297739">
    <property type="component" value="Unassembled WGS sequence"/>
</dbReference>
<reference evidence="2 3" key="1">
    <citation type="submission" date="2019-04" db="EMBL/GenBank/DDBJ databases">
        <authorList>
            <person name="Feng G."/>
            <person name="Zhang J."/>
            <person name="Zhu H."/>
        </authorList>
    </citation>
    <scope>NUCLEOTIDE SEQUENCE [LARGE SCALE GENOMIC DNA]</scope>
    <source>
        <strain evidence="2 3">JCM 17223</strain>
    </source>
</reference>
<evidence type="ECO:0000313" key="2">
    <source>
        <dbReference type="EMBL" id="TGE12078.1"/>
    </source>
</evidence>
<dbReference type="NCBIfam" id="NF033577">
    <property type="entry name" value="transpos_IS481"/>
    <property type="match status" value="1"/>
</dbReference>
<comment type="caution">
    <text evidence="2">The sequence shown here is derived from an EMBL/GenBank/DDBJ whole genome shotgun (WGS) entry which is preliminary data.</text>
</comment>
<dbReference type="OrthoDB" id="930609at2"/>
<dbReference type="AlphaFoldDB" id="A0A4Z0PFB7"/>
<dbReference type="Gene3D" id="3.30.420.10">
    <property type="entry name" value="Ribonuclease H-like superfamily/Ribonuclease H"/>
    <property type="match status" value="1"/>
</dbReference>
<dbReference type="InterPro" id="IPR001584">
    <property type="entry name" value="Integrase_cat-core"/>
</dbReference>
<dbReference type="PANTHER" id="PTHR35004:SF6">
    <property type="entry name" value="TRANSPOSASE"/>
    <property type="match status" value="1"/>
</dbReference>
<proteinExistence type="predicted"/>
<dbReference type="GO" id="GO:0003676">
    <property type="term" value="F:nucleic acid binding"/>
    <property type="evidence" value="ECO:0007669"/>
    <property type="project" value="InterPro"/>
</dbReference>
<organism evidence="2 3">
    <name type="scientific">Hymenobacter elongatus</name>
    <dbReference type="NCBI Taxonomy" id="877208"/>
    <lineage>
        <taxon>Bacteria</taxon>
        <taxon>Pseudomonadati</taxon>
        <taxon>Bacteroidota</taxon>
        <taxon>Cytophagia</taxon>
        <taxon>Cytophagales</taxon>
        <taxon>Hymenobacteraceae</taxon>
        <taxon>Hymenobacter</taxon>
    </lineage>
</organism>
<dbReference type="InterPro" id="IPR047656">
    <property type="entry name" value="IS481-like_transpos"/>
</dbReference>
<dbReference type="Pfam" id="PF13683">
    <property type="entry name" value="rve_3"/>
    <property type="match status" value="1"/>
</dbReference>
<dbReference type="InterPro" id="IPR012337">
    <property type="entry name" value="RNaseH-like_sf"/>
</dbReference>
<dbReference type="EMBL" id="SRLD01000079">
    <property type="protein sequence ID" value="TGE12078.1"/>
    <property type="molecule type" value="Genomic_DNA"/>
</dbReference>
<dbReference type="SUPFAM" id="SSF53098">
    <property type="entry name" value="Ribonuclease H-like"/>
    <property type="match status" value="1"/>
</dbReference>
<keyword evidence="3" id="KW-1185">Reference proteome</keyword>
<evidence type="ECO:0000313" key="3">
    <source>
        <dbReference type="Proteomes" id="UP000297739"/>
    </source>
</evidence>